<evidence type="ECO:0000256" key="3">
    <source>
        <dbReference type="ARBA" id="ARBA00022723"/>
    </source>
</evidence>
<keyword evidence="1" id="KW-0004">4Fe-4S</keyword>
<dbReference type="Gene3D" id="3.20.20.70">
    <property type="entry name" value="Aldolase class I"/>
    <property type="match status" value="1"/>
</dbReference>
<dbReference type="Pfam" id="PF04055">
    <property type="entry name" value="Radical_SAM"/>
    <property type="match status" value="1"/>
</dbReference>
<dbReference type="SUPFAM" id="SSF102114">
    <property type="entry name" value="Radical SAM enzymes"/>
    <property type="match status" value="1"/>
</dbReference>
<dbReference type="PANTHER" id="PTHR30352:SF5">
    <property type="entry name" value="PYRUVATE FORMATE-LYASE 1-ACTIVATING ENZYME"/>
    <property type="match status" value="1"/>
</dbReference>
<reference evidence="8 9" key="1">
    <citation type="journal article" date="2015" name="Microbiome">
        <title>Genomic resolution of linkages in carbon, nitrogen, and sulfur cycling among widespread estuary sediment bacteria.</title>
        <authorList>
            <person name="Baker B.J."/>
            <person name="Lazar C.S."/>
            <person name="Teske A.P."/>
            <person name="Dick G.J."/>
        </authorList>
    </citation>
    <scope>NUCLEOTIDE SEQUENCE [LARGE SCALE GENOMIC DNA]</scope>
    <source>
        <strain evidence="8">DG_24</strain>
    </source>
</reference>
<dbReference type="AlphaFoldDB" id="A0A0S7WUV5"/>
<dbReference type="InterPro" id="IPR027596">
    <property type="entry name" value="AmmeMemoSam_rS"/>
</dbReference>
<evidence type="ECO:0000256" key="4">
    <source>
        <dbReference type="ARBA" id="ARBA00023004"/>
    </source>
</evidence>
<dbReference type="InterPro" id="IPR007197">
    <property type="entry name" value="rSAM"/>
</dbReference>
<feature type="domain" description="Radical SAM core" evidence="7">
    <location>
        <begin position="81"/>
        <end position="307"/>
    </location>
</feature>
<evidence type="ECO:0000259" key="7">
    <source>
        <dbReference type="PROSITE" id="PS51918"/>
    </source>
</evidence>
<keyword evidence="3 6" id="KW-0479">Metal-binding</keyword>
<accession>A0A0S7WUV5</accession>
<feature type="binding site" evidence="6">
    <location>
        <position position="103"/>
    </location>
    <ligand>
        <name>[4Fe-4S] cluster</name>
        <dbReference type="ChEBI" id="CHEBI:49883"/>
        <note>4Fe-4S-S-AdoMet</note>
    </ligand>
</feature>
<sequence length="367" mass="41148">MSTHSTVFGEVDSPRHEADLYDRLENRRVQCNVCLRRCIVADGRAGYCFTRRNEGGRMVTLIYGAVSTWSVAPIEIKPLYHFYPGSHALSFGSFGCNFRCIGCQNWEIAHVGPTRLGVKERRVTLDRAVRISPAQSVEMALRHGCQGLSWTYNEPALWLEYATEAARLAKRRGLYTNFVTNGALTPEALDYIGPSLDGFRVDLKGSRSHTYRRLANFRALDELLETIERAHRMWKMHVEVVTNVTPGYNDSKEELHGIARFIATRLGPDVPWHVTRFVPHLRLSHLPLTPVGTLEVACEIGRREGLKYVYIGNVSGHPANHTYCPECGHRVIERRVHGVVSISLVKGRCPACGTSIPIIGLSPMDVA</sequence>
<evidence type="ECO:0000256" key="6">
    <source>
        <dbReference type="PIRSR" id="PIRSR004869-50"/>
    </source>
</evidence>
<feature type="binding site" evidence="6">
    <location>
        <position position="96"/>
    </location>
    <ligand>
        <name>[4Fe-4S] cluster</name>
        <dbReference type="ChEBI" id="CHEBI:49883"/>
        <note>4Fe-4S-S-AdoMet</note>
    </ligand>
</feature>
<evidence type="ECO:0000256" key="2">
    <source>
        <dbReference type="ARBA" id="ARBA00022691"/>
    </source>
</evidence>
<dbReference type="PATRIC" id="fig|1703770.3.peg.999"/>
<evidence type="ECO:0000313" key="8">
    <source>
        <dbReference type="EMBL" id="KPJ53924.1"/>
    </source>
</evidence>
<dbReference type="PROSITE" id="PS51918">
    <property type="entry name" value="RADICAL_SAM"/>
    <property type="match status" value="1"/>
</dbReference>
<dbReference type="STRING" id="1703770.AMJ39_02755"/>
<dbReference type="InterPro" id="IPR013785">
    <property type="entry name" value="Aldolase_TIM"/>
</dbReference>
<dbReference type="GO" id="GO:0051539">
    <property type="term" value="F:4 iron, 4 sulfur cluster binding"/>
    <property type="evidence" value="ECO:0007669"/>
    <property type="project" value="UniProtKB-KW"/>
</dbReference>
<proteinExistence type="predicted"/>
<keyword evidence="2 6" id="KW-0949">S-adenosyl-L-methionine</keyword>
<gene>
    <name evidence="8" type="ORF">AMJ39_02755</name>
</gene>
<dbReference type="SFLD" id="SFLDG01101">
    <property type="entry name" value="Uncharacterised_Radical_SAM_Su"/>
    <property type="match status" value="1"/>
</dbReference>
<keyword evidence="4 6" id="KW-0408">Iron</keyword>
<dbReference type="Proteomes" id="UP000052008">
    <property type="component" value="Unassembled WGS sequence"/>
</dbReference>
<dbReference type="SFLD" id="SFLDS00029">
    <property type="entry name" value="Radical_SAM"/>
    <property type="match status" value="1"/>
</dbReference>
<dbReference type="InterPro" id="IPR016431">
    <property type="entry name" value="Pyrv-formate_lyase-activ_prd"/>
</dbReference>
<name>A0A0S7WUV5_UNCT6</name>
<keyword evidence="5 6" id="KW-0411">Iron-sulfur</keyword>
<evidence type="ECO:0000256" key="1">
    <source>
        <dbReference type="ARBA" id="ARBA00022485"/>
    </source>
</evidence>
<feature type="binding site" evidence="6">
    <location>
        <position position="100"/>
    </location>
    <ligand>
        <name>[4Fe-4S] cluster</name>
        <dbReference type="ChEBI" id="CHEBI:49883"/>
        <note>4Fe-4S-S-AdoMet</note>
    </ligand>
</feature>
<dbReference type="GO" id="GO:0046872">
    <property type="term" value="F:metal ion binding"/>
    <property type="evidence" value="ECO:0007669"/>
    <property type="project" value="UniProtKB-KW"/>
</dbReference>
<protein>
    <recommendedName>
        <fullName evidence="7">Radical SAM core domain-containing protein</fullName>
    </recommendedName>
</protein>
<evidence type="ECO:0000313" key="9">
    <source>
        <dbReference type="Proteomes" id="UP000052008"/>
    </source>
</evidence>
<dbReference type="GO" id="GO:0003824">
    <property type="term" value="F:catalytic activity"/>
    <property type="evidence" value="ECO:0007669"/>
    <property type="project" value="InterPro"/>
</dbReference>
<dbReference type="NCBIfam" id="TIGR04337">
    <property type="entry name" value="AmmeMemoSam_rS"/>
    <property type="match status" value="1"/>
</dbReference>
<dbReference type="InterPro" id="IPR058240">
    <property type="entry name" value="rSAM_sf"/>
</dbReference>
<comment type="caution">
    <text evidence="8">The sequence shown here is derived from an EMBL/GenBank/DDBJ whole genome shotgun (WGS) entry which is preliminary data.</text>
</comment>
<dbReference type="InterPro" id="IPR034457">
    <property type="entry name" value="Organic_radical-activating"/>
</dbReference>
<organism evidence="8 9">
    <name type="scientific">candidate division TA06 bacterium DG_24</name>
    <dbReference type="NCBI Taxonomy" id="1703770"/>
    <lineage>
        <taxon>Bacteria</taxon>
        <taxon>Bacteria division TA06</taxon>
    </lineage>
</organism>
<evidence type="ECO:0000256" key="5">
    <source>
        <dbReference type="ARBA" id="ARBA00023014"/>
    </source>
</evidence>
<comment type="cofactor">
    <cofactor evidence="6">
        <name>[4Fe-4S] cluster</name>
        <dbReference type="ChEBI" id="CHEBI:49883"/>
    </cofactor>
    <text evidence="6">Binds 1 [4Fe-4S] cluster. The cluster is coordinated with 3 cysteines and an exchangeable S-adenosyl-L-methionine.</text>
</comment>
<dbReference type="PIRSF" id="PIRSF004869">
    <property type="entry name" value="PflX_prd"/>
    <property type="match status" value="1"/>
</dbReference>
<dbReference type="EMBL" id="LIZS01000010">
    <property type="protein sequence ID" value="KPJ53924.1"/>
    <property type="molecule type" value="Genomic_DNA"/>
</dbReference>
<dbReference type="PANTHER" id="PTHR30352">
    <property type="entry name" value="PYRUVATE FORMATE-LYASE-ACTIVATING ENZYME"/>
    <property type="match status" value="1"/>
</dbReference>
<dbReference type="CDD" id="cd01335">
    <property type="entry name" value="Radical_SAM"/>
    <property type="match status" value="1"/>
</dbReference>